<dbReference type="EMBL" id="CP022046">
    <property type="protein sequence ID" value="ASE35176.1"/>
    <property type="molecule type" value="Genomic_DNA"/>
</dbReference>
<evidence type="ECO:0000256" key="7">
    <source>
        <dbReference type="SAM" id="Phobius"/>
    </source>
</evidence>
<protein>
    <submittedName>
        <fullName evidence="8">MFS transporter</fullName>
    </submittedName>
</protein>
<dbReference type="RefSeq" id="WP_088592558.1">
    <property type="nucleotide sequence ID" value="NZ_CP022046.2"/>
</dbReference>
<dbReference type="Proteomes" id="UP000197058">
    <property type="component" value="Chromosome"/>
</dbReference>
<dbReference type="PANTHER" id="PTHR43266:SF2">
    <property type="entry name" value="MAJOR FACILITATOR SUPERFAMILY (MFS) PROFILE DOMAIN-CONTAINING PROTEIN"/>
    <property type="match status" value="1"/>
</dbReference>
<feature type="transmembrane region" description="Helical" evidence="7">
    <location>
        <begin position="163"/>
        <end position="182"/>
    </location>
</feature>
<dbReference type="KEGG" id="sscu:CEP64_11360"/>
<name>A0AAI8GUU1_MAMSC</name>
<accession>A0AAI8GUU1</accession>
<dbReference type="InterPro" id="IPR036259">
    <property type="entry name" value="MFS_trans_sf"/>
</dbReference>
<keyword evidence="4 7" id="KW-0812">Transmembrane</keyword>
<feature type="transmembrane region" description="Helical" evidence="7">
    <location>
        <begin position="94"/>
        <end position="122"/>
    </location>
</feature>
<feature type="transmembrane region" description="Helical" evidence="7">
    <location>
        <begin position="249"/>
        <end position="269"/>
    </location>
</feature>
<keyword evidence="3" id="KW-1003">Cell membrane</keyword>
<dbReference type="SUPFAM" id="SSF103473">
    <property type="entry name" value="MFS general substrate transporter"/>
    <property type="match status" value="1"/>
</dbReference>
<feature type="transmembrane region" description="Helical" evidence="7">
    <location>
        <begin position="12"/>
        <end position="31"/>
    </location>
</feature>
<dbReference type="InterPro" id="IPR011701">
    <property type="entry name" value="MFS"/>
</dbReference>
<keyword evidence="5 7" id="KW-1133">Transmembrane helix</keyword>
<organism evidence="8 9">
    <name type="scientific">Mammaliicoccus sciuri</name>
    <name type="common">Staphylococcus sciuri</name>
    <dbReference type="NCBI Taxonomy" id="1296"/>
    <lineage>
        <taxon>Bacteria</taxon>
        <taxon>Bacillati</taxon>
        <taxon>Bacillota</taxon>
        <taxon>Bacilli</taxon>
        <taxon>Bacillales</taxon>
        <taxon>Staphylococcaceae</taxon>
        <taxon>Mammaliicoccus</taxon>
    </lineage>
</organism>
<dbReference type="Pfam" id="PF07690">
    <property type="entry name" value="MFS_1"/>
    <property type="match status" value="1"/>
</dbReference>
<feature type="transmembrane region" description="Helical" evidence="7">
    <location>
        <begin position="345"/>
        <end position="364"/>
    </location>
</feature>
<evidence type="ECO:0000256" key="4">
    <source>
        <dbReference type="ARBA" id="ARBA00022692"/>
    </source>
</evidence>
<keyword evidence="6 7" id="KW-0472">Membrane</keyword>
<evidence type="ECO:0000313" key="9">
    <source>
        <dbReference type="Proteomes" id="UP000197058"/>
    </source>
</evidence>
<dbReference type="GO" id="GO:0005886">
    <property type="term" value="C:plasma membrane"/>
    <property type="evidence" value="ECO:0007669"/>
    <property type="project" value="UniProtKB-SubCell"/>
</dbReference>
<proteinExistence type="predicted"/>
<feature type="transmembrane region" description="Helical" evidence="7">
    <location>
        <begin position="134"/>
        <end position="157"/>
    </location>
</feature>
<dbReference type="AlphaFoldDB" id="A0AAI8GUU1"/>
<dbReference type="PANTHER" id="PTHR43266">
    <property type="entry name" value="MACROLIDE-EFFLUX PROTEIN"/>
    <property type="match status" value="1"/>
</dbReference>
<feature type="transmembrane region" description="Helical" evidence="7">
    <location>
        <begin position="37"/>
        <end position="58"/>
    </location>
</feature>
<evidence type="ECO:0000256" key="3">
    <source>
        <dbReference type="ARBA" id="ARBA00022475"/>
    </source>
</evidence>
<evidence type="ECO:0000313" key="8">
    <source>
        <dbReference type="EMBL" id="ASE35176.1"/>
    </source>
</evidence>
<keyword evidence="2" id="KW-0813">Transport</keyword>
<evidence type="ECO:0000256" key="2">
    <source>
        <dbReference type="ARBA" id="ARBA00022448"/>
    </source>
</evidence>
<evidence type="ECO:0000256" key="1">
    <source>
        <dbReference type="ARBA" id="ARBA00004651"/>
    </source>
</evidence>
<feature type="transmembrane region" description="Helical" evidence="7">
    <location>
        <begin position="306"/>
        <end position="333"/>
    </location>
</feature>
<evidence type="ECO:0000256" key="6">
    <source>
        <dbReference type="ARBA" id="ARBA00023136"/>
    </source>
</evidence>
<reference evidence="9" key="1">
    <citation type="submission" date="2017-06" db="EMBL/GenBank/DDBJ databases">
        <title>FDA dAtabase for Regulatory Grade micrObial Sequences (FDA-ARGOS): Supporting development and validation of Infectious Disease Dx tests.</title>
        <authorList>
            <person name="Goldberg B."/>
            <person name="Campos J."/>
            <person name="Tallon L."/>
            <person name="Sadzewicz L."/>
            <person name="Sengamalay N."/>
            <person name="Ott S."/>
            <person name="Godinez A."/>
            <person name="Nagaraj S."/>
            <person name="Vavikolanu K."/>
            <person name="Nadendla S."/>
            <person name="George J."/>
            <person name="Geyer C."/>
            <person name="Sichtig H."/>
        </authorList>
    </citation>
    <scope>NUCLEOTIDE SEQUENCE [LARGE SCALE GENOMIC DNA]</scope>
    <source>
        <strain evidence="9">FDAARGOS_285</strain>
    </source>
</reference>
<sequence length="405" mass="46093">MNKNIFKILSITFWGNFFSSTLIFIIGLYILKEFENIILFGWSQAIGPIVTLALMPFLGPIIDKLSKKKILIIGQFISITALSLYFFTFSHHNLYLLLMIIVFLKITDNIVTTTISSTIILITEEDEVQRIKSLQQVLLALINIMAPLLGAIFFTVISLKSLVFIELICEMICLLFITNLHIKNRRITDNTGDERILSMFLDGLKYSFKHKKIMFSLFFAGIVNFILCSYLIGLPYIQVNVLDFKNIEFGLTESIFSLGLIASGIFLSISKSLKYPLKFSYLSVIGMSFLTILLGSLLMIEFNRFIYVLLFCGFNFIIGIFISFASIPVTSWLTINIESAYQGRIFNLLNVLSQVLLPLGILFYSQIFNYFSYTTIFIISGIVLFLFSSLSTKIFAIDLNDNELS</sequence>
<feature type="transmembrane region" description="Helical" evidence="7">
    <location>
        <begin position="370"/>
        <end position="387"/>
    </location>
</feature>
<feature type="transmembrane region" description="Helical" evidence="7">
    <location>
        <begin position="281"/>
        <end position="300"/>
    </location>
</feature>
<feature type="transmembrane region" description="Helical" evidence="7">
    <location>
        <begin position="70"/>
        <end position="88"/>
    </location>
</feature>
<evidence type="ECO:0000256" key="5">
    <source>
        <dbReference type="ARBA" id="ARBA00022989"/>
    </source>
</evidence>
<dbReference type="GO" id="GO:0022857">
    <property type="term" value="F:transmembrane transporter activity"/>
    <property type="evidence" value="ECO:0007669"/>
    <property type="project" value="InterPro"/>
</dbReference>
<gene>
    <name evidence="8" type="ORF">CEP64_11360</name>
</gene>
<dbReference type="CDD" id="cd06173">
    <property type="entry name" value="MFS_MefA_like"/>
    <property type="match status" value="1"/>
</dbReference>
<feature type="transmembrane region" description="Helical" evidence="7">
    <location>
        <begin position="213"/>
        <end position="237"/>
    </location>
</feature>
<dbReference type="Gene3D" id="1.20.1250.20">
    <property type="entry name" value="MFS general substrate transporter like domains"/>
    <property type="match status" value="1"/>
</dbReference>
<comment type="subcellular location">
    <subcellularLocation>
        <location evidence="1">Cell membrane</location>
        <topology evidence="1">Multi-pass membrane protein</topology>
    </subcellularLocation>
</comment>